<evidence type="ECO:0000313" key="3">
    <source>
        <dbReference type="Proteomes" id="UP000462055"/>
    </source>
</evidence>
<dbReference type="InterPro" id="IPR014748">
    <property type="entry name" value="Enoyl-CoA_hydra_C"/>
</dbReference>
<organism evidence="2 3">
    <name type="scientific">Actinomadura physcomitrii</name>
    <dbReference type="NCBI Taxonomy" id="2650748"/>
    <lineage>
        <taxon>Bacteria</taxon>
        <taxon>Bacillati</taxon>
        <taxon>Actinomycetota</taxon>
        <taxon>Actinomycetes</taxon>
        <taxon>Streptosporangiales</taxon>
        <taxon>Thermomonosporaceae</taxon>
        <taxon>Actinomadura</taxon>
    </lineage>
</organism>
<dbReference type="PANTHER" id="PTHR43459">
    <property type="entry name" value="ENOYL-COA HYDRATASE"/>
    <property type="match status" value="1"/>
</dbReference>
<comment type="caution">
    <text evidence="2">The sequence shown here is derived from an EMBL/GenBank/DDBJ whole genome shotgun (WGS) entry which is preliminary data.</text>
</comment>
<evidence type="ECO:0000256" key="1">
    <source>
        <dbReference type="ARBA" id="ARBA00005254"/>
    </source>
</evidence>
<sequence>MARYQAVEPIRNGPVGELRLCRPDVQNRFDDVLFGELGDALGELAADTEIRAVVLSAAGKHFSAGGDTETMLAANADLQVLLAQVDDGRRLFRAFADFPKPLIAALHGHVFGVATSLALTADAVVSAPGVRISDPHVHLGLVAGDGGCVTWPANLPLVRAKRHLLWGEPLLAEDAHRLGLVTELAESAEAVRPLALELAERVAALPPVAVQLTKRALNKVLAARADEVFDTAFYLEAISASTADLREAVEAFTQKRPGVWSGR</sequence>
<proteinExistence type="inferred from homology"/>
<reference evidence="2" key="1">
    <citation type="submission" date="2019-12" db="EMBL/GenBank/DDBJ databases">
        <title>Actinomadura physcomitrii sp. nov., a novel actinomycete isolated from moss [Physcomitrium sphaericum (Ludw) Fuernr].</title>
        <authorList>
            <person name="Zhuang X."/>
        </authorList>
    </citation>
    <scope>NUCLEOTIDE SEQUENCE [LARGE SCALE GENOMIC DNA]</scope>
    <source>
        <strain evidence="2">LD22</strain>
    </source>
</reference>
<accession>A0A6I4MED2</accession>
<gene>
    <name evidence="2" type="ORF">F8568_023250</name>
</gene>
<protein>
    <submittedName>
        <fullName evidence="2">Enoyl-CoA hydratase/isomerase family protein</fullName>
    </submittedName>
</protein>
<name>A0A6I4MED2_9ACTN</name>
<evidence type="ECO:0000313" key="2">
    <source>
        <dbReference type="EMBL" id="MWA03240.1"/>
    </source>
</evidence>
<dbReference type="SUPFAM" id="SSF52096">
    <property type="entry name" value="ClpP/crotonase"/>
    <property type="match status" value="1"/>
</dbReference>
<dbReference type="CDD" id="cd06558">
    <property type="entry name" value="crotonase-like"/>
    <property type="match status" value="1"/>
</dbReference>
<comment type="similarity">
    <text evidence="1">Belongs to the enoyl-CoA hydratase/isomerase family.</text>
</comment>
<dbReference type="Pfam" id="PF00378">
    <property type="entry name" value="ECH_1"/>
    <property type="match status" value="1"/>
</dbReference>
<dbReference type="PANTHER" id="PTHR43459:SF3">
    <property type="entry name" value="ENOYL-COA HYDRATASE ECHA15 (ENOYL HYDRASE) (UNSATURATED ACYL-COA HYDRATASE) (CROTONASE)-RELATED"/>
    <property type="match status" value="1"/>
</dbReference>
<dbReference type="InterPro" id="IPR001753">
    <property type="entry name" value="Enoyl-CoA_hydra/iso"/>
</dbReference>
<dbReference type="EMBL" id="WBMS02000018">
    <property type="protein sequence ID" value="MWA03240.1"/>
    <property type="molecule type" value="Genomic_DNA"/>
</dbReference>
<keyword evidence="3" id="KW-1185">Reference proteome</keyword>
<dbReference type="RefSeq" id="WP_151595781.1">
    <property type="nucleotide sequence ID" value="NZ_WBMS02000018.1"/>
</dbReference>
<dbReference type="Proteomes" id="UP000462055">
    <property type="component" value="Unassembled WGS sequence"/>
</dbReference>
<dbReference type="InterPro" id="IPR029045">
    <property type="entry name" value="ClpP/crotonase-like_dom_sf"/>
</dbReference>
<dbReference type="AlphaFoldDB" id="A0A6I4MED2"/>
<dbReference type="GO" id="GO:0016853">
    <property type="term" value="F:isomerase activity"/>
    <property type="evidence" value="ECO:0007669"/>
    <property type="project" value="UniProtKB-KW"/>
</dbReference>
<dbReference type="Gene3D" id="3.90.226.10">
    <property type="entry name" value="2-enoyl-CoA Hydratase, Chain A, domain 1"/>
    <property type="match status" value="1"/>
</dbReference>
<dbReference type="Gene3D" id="1.10.12.10">
    <property type="entry name" value="Lyase 2-enoyl-coa Hydratase, Chain A, domain 2"/>
    <property type="match status" value="1"/>
</dbReference>